<evidence type="ECO:0000313" key="1">
    <source>
        <dbReference type="EMBL" id="JAI07805.1"/>
    </source>
</evidence>
<dbReference type="EMBL" id="GBXM01000773">
    <property type="protein sequence ID" value="JAI07805.1"/>
    <property type="molecule type" value="Transcribed_RNA"/>
</dbReference>
<protein>
    <submittedName>
        <fullName evidence="1">Uncharacterized protein</fullName>
    </submittedName>
</protein>
<sequence>MRNIPAKLAYSVLNHSNYTFCGGVLEPLPLYIGREAGIHPEQTANLSQYFRPIMQNCFLLKLI</sequence>
<organism evidence="1">
    <name type="scientific">Anguilla anguilla</name>
    <name type="common">European freshwater eel</name>
    <name type="synonym">Muraena anguilla</name>
    <dbReference type="NCBI Taxonomy" id="7936"/>
    <lineage>
        <taxon>Eukaryota</taxon>
        <taxon>Metazoa</taxon>
        <taxon>Chordata</taxon>
        <taxon>Craniata</taxon>
        <taxon>Vertebrata</taxon>
        <taxon>Euteleostomi</taxon>
        <taxon>Actinopterygii</taxon>
        <taxon>Neopterygii</taxon>
        <taxon>Teleostei</taxon>
        <taxon>Anguilliformes</taxon>
        <taxon>Anguillidae</taxon>
        <taxon>Anguilla</taxon>
    </lineage>
</organism>
<reference evidence="1" key="1">
    <citation type="submission" date="2014-11" db="EMBL/GenBank/DDBJ databases">
        <authorList>
            <person name="Amaro Gonzalez C."/>
        </authorList>
    </citation>
    <scope>NUCLEOTIDE SEQUENCE</scope>
</reference>
<accession>A0A0E9XYT6</accession>
<reference evidence="1" key="2">
    <citation type="journal article" date="2015" name="Fish Shellfish Immunol.">
        <title>Early steps in the European eel (Anguilla anguilla)-Vibrio vulnificus interaction in the gills: Role of the RtxA13 toxin.</title>
        <authorList>
            <person name="Callol A."/>
            <person name="Pajuelo D."/>
            <person name="Ebbesson L."/>
            <person name="Teles M."/>
            <person name="MacKenzie S."/>
            <person name="Amaro C."/>
        </authorList>
    </citation>
    <scope>NUCLEOTIDE SEQUENCE</scope>
</reference>
<name>A0A0E9XYT6_ANGAN</name>
<proteinExistence type="predicted"/>
<dbReference type="AlphaFoldDB" id="A0A0E9XYT6"/>